<dbReference type="SUPFAM" id="SSF52540">
    <property type="entry name" value="P-loop containing nucleoside triphosphate hydrolases"/>
    <property type="match status" value="1"/>
</dbReference>
<dbReference type="PANTHER" id="PTHR43788">
    <property type="entry name" value="DNA2/NAM7 HELICASE FAMILY MEMBER"/>
    <property type="match status" value="1"/>
</dbReference>
<dbReference type="Gene3D" id="3.40.50.300">
    <property type="entry name" value="P-loop containing nucleotide triphosphate hydrolases"/>
    <property type="match status" value="2"/>
</dbReference>
<feature type="domain" description="DNA2/NAM7 helicase-like C-terminal" evidence="6">
    <location>
        <begin position="1019"/>
        <end position="1232"/>
    </location>
</feature>
<evidence type="ECO:0000256" key="4">
    <source>
        <dbReference type="ARBA" id="ARBA00022840"/>
    </source>
</evidence>
<dbReference type="PANTHER" id="PTHR43788:SF8">
    <property type="entry name" value="DNA-BINDING PROTEIN SMUBP-2"/>
    <property type="match status" value="1"/>
</dbReference>
<evidence type="ECO:0000256" key="3">
    <source>
        <dbReference type="ARBA" id="ARBA00022806"/>
    </source>
</evidence>
<protein>
    <recommendedName>
        <fullName evidence="6">DNA2/NAM7 helicase-like C-terminal domain-containing protein</fullName>
    </recommendedName>
</protein>
<keyword evidence="2" id="KW-0378">Hydrolase</keyword>
<proteinExistence type="predicted"/>
<dbReference type="GO" id="GO:0005524">
    <property type="term" value="F:ATP binding"/>
    <property type="evidence" value="ECO:0007669"/>
    <property type="project" value="UniProtKB-KW"/>
</dbReference>
<gene>
    <name evidence="7" type="ORF">AC578_7082</name>
</gene>
<keyword evidence="4" id="KW-0067">ATP-binding</keyword>
<feature type="region of interest" description="Disordered" evidence="5">
    <location>
        <begin position="1"/>
        <end position="150"/>
    </location>
</feature>
<keyword evidence="8" id="KW-1185">Reference proteome</keyword>
<dbReference type="OrthoDB" id="3647587at2759"/>
<evidence type="ECO:0000256" key="2">
    <source>
        <dbReference type="ARBA" id="ARBA00022801"/>
    </source>
</evidence>
<evidence type="ECO:0000256" key="1">
    <source>
        <dbReference type="ARBA" id="ARBA00022741"/>
    </source>
</evidence>
<evidence type="ECO:0000256" key="5">
    <source>
        <dbReference type="SAM" id="MobiDB-lite"/>
    </source>
</evidence>
<comment type="caution">
    <text evidence="7">The sequence shown here is derived from an EMBL/GenBank/DDBJ whole genome shotgun (WGS) entry which is preliminary data.</text>
</comment>
<accession>A0A139GVD5</accession>
<dbReference type="Proteomes" id="UP000070133">
    <property type="component" value="Unassembled WGS sequence"/>
</dbReference>
<evidence type="ECO:0000313" key="7">
    <source>
        <dbReference type="EMBL" id="KXS94142.1"/>
    </source>
</evidence>
<sequence length="1294" mass="142555">MSTNSINDGIPPAAITDSGLVTADGTPPAAVTDSGPVTADGTPPAAVTDSGPVTADGLPSAAITDSDPVTADGTPPAAVTDSEPVNTTDGTPPAAITDSEPVTADGTPPAAITDSEPVTADGTPPAAVTDSEPVTADGTPSAAVTDDPEPMSAADALYKRMREATELARNRPPQGYIKVNGTIVPEPTPARPIPTADQVLNGSRDEFRQEPLVKLEGTHRFEPDWRSVRDQGKAIAFVKMGGKYFIPIRDDPQDALRIENIPQLAVSYATLGTAPGIKLELTLNHGKKEHTATATFYVSQTIDPVSGIPFTGCRINTLDFAINSSDEEKPYVDITFVSEGAHGQHLSPPSDFGPLNDVENWLLDYLRGFCKTPRNTAEGKEVFIRAYPFKNQVEKAADPDAQDYRPIATFDLISQFKDGPGDSKKSGAMSEFTFWPYKRQSVEKGNFSSVKIAHEDFKSRYERIRAEPRMPFIAMPAVDCFIDNRHAEIALGFGIHLEFEELKRQMLALSRNEHIMTLYKVGNIVVAGVKLMTSREVGTEALEHLTVVPGSTITAEVKIPSSDQPVKVMGMTADNDLGLAKSDFMAIFSGKDAKSLSGSATFYDKQGFKPGKSFVCQLSLKMNESVVKAQVDAVKKCYDEETIGGAGKELLPILLFDGDLHNISKVHFMDPFQSIQDTTKRDAARQYFDSNTTWKSRQKDAVKMFQNLIAPIGSNVGFGMVTGVGGSGKTLLQLEKTHAIAVIAGQHVIQTSERNSACDNLATTYVQRYPHAPLPVRIYASNLSINELAQQGALGQQVAPKQDSDAETFAMFLVLQDKLDAKKHKRSPLAEMSLDGHILRSIEEKRKCPAQFTDDNGEKHPDYPEEVDMFAHLSEFLTRVRVKPVGSKETQLGLEERVLVHSKDELKLARQALDQCRKHIVRTTKHIICTAATTASELVRKEFAQGDQNAGVWVEIDEAKTLMEVTALILLGKVWSTWGKRIVSFCQYADLQQLGPVVLGQAGSAWSDEPQLNEFSEQLNRSLTERMARMGLPIVELDTQSRTHPEIWAFARDIFYQGKVKFDGDMSKFALPDGYMDQVKSLLGLGDDDNRLSELQKRFIYIRVKGDYVRKDPAGSRANYATLRKMMTIITDHIIPLYGDKTNEKVLLITPYRRQLQAYLTEFARLKKQDSPITSKHLPRVYTIDNSIGREAFHVLADCVFDKFSFAGLGFMKRKDRACVLMTRPQSIFWVVTGLFESPIYDVDKPARDKKSGSRKSFPLQEVFNRASSSNCTYDVNPPEGFHHLDVWRLSRAS</sequence>
<name>A0A139GVD5_9PEZI</name>
<keyword evidence="1" id="KW-0547">Nucleotide-binding</keyword>
<dbReference type="EMBL" id="LFZN01000321">
    <property type="protein sequence ID" value="KXS94142.1"/>
    <property type="molecule type" value="Genomic_DNA"/>
</dbReference>
<dbReference type="GO" id="GO:0043139">
    <property type="term" value="F:5'-3' DNA helicase activity"/>
    <property type="evidence" value="ECO:0007669"/>
    <property type="project" value="TreeGrafter"/>
</dbReference>
<dbReference type="InterPro" id="IPR041679">
    <property type="entry name" value="DNA2/NAM7-like_C"/>
</dbReference>
<dbReference type="STRING" id="321146.A0A139GVD5"/>
<keyword evidence="3" id="KW-0347">Helicase</keyword>
<reference evidence="7 8" key="1">
    <citation type="submission" date="2015-07" db="EMBL/GenBank/DDBJ databases">
        <title>Comparative genomics of the Sigatoka disease complex on banana suggests a link between parallel evolutionary changes in Pseudocercospora fijiensis and Pseudocercospora eumusae and increased virulence on the banana host.</title>
        <authorList>
            <person name="Chang T.-C."/>
            <person name="Salvucci A."/>
            <person name="Crous P.W."/>
            <person name="Stergiopoulos I."/>
        </authorList>
    </citation>
    <scope>NUCLEOTIDE SEQUENCE [LARGE SCALE GENOMIC DNA]</scope>
    <source>
        <strain evidence="7 8">CBS 114824</strain>
    </source>
</reference>
<dbReference type="InterPro" id="IPR050534">
    <property type="entry name" value="Coronavir_polyprotein_1ab"/>
</dbReference>
<dbReference type="InterPro" id="IPR027417">
    <property type="entry name" value="P-loop_NTPase"/>
</dbReference>
<evidence type="ECO:0000259" key="6">
    <source>
        <dbReference type="Pfam" id="PF13087"/>
    </source>
</evidence>
<evidence type="ECO:0000313" key="8">
    <source>
        <dbReference type="Proteomes" id="UP000070133"/>
    </source>
</evidence>
<dbReference type="Pfam" id="PF13087">
    <property type="entry name" value="AAA_12"/>
    <property type="match status" value="1"/>
</dbReference>
<dbReference type="GO" id="GO:0016787">
    <property type="term" value="F:hydrolase activity"/>
    <property type="evidence" value="ECO:0007669"/>
    <property type="project" value="UniProtKB-KW"/>
</dbReference>
<organism evidence="7 8">
    <name type="scientific">Pseudocercospora eumusae</name>
    <dbReference type="NCBI Taxonomy" id="321146"/>
    <lineage>
        <taxon>Eukaryota</taxon>
        <taxon>Fungi</taxon>
        <taxon>Dikarya</taxon>
        <taxon>Ascomycota</taxon>
        <taxon>Pezizomycotina</taxon>
        <taxon>Dothideomycetes</taxon>
        <taxon>Dothideomycetidae</taxon>
        <taxon>Mycosphaerellales</taxon>
        <taxon>Mycosphaerellaceae</taxon>
        <taxon>Pseudocercospora</taxon>
    </lineage>
</organism>